<dbReference type="EMBL" id="SLVX01000004">
    <property type="protein sequence ID" value="TCN46479.1"/>
    <property type="molecule type" value="Genomic_DNA"/>
</dbReference>
<comment type="similarity">
    <text evidence="1">Belongs to the Gfa family.</text>
</comment>
<dbReference type="InterPro" id="IPR011057">
    <property type="entry name" value="Mss4-like_sf"/>
</dbReference>
<dbReference type="AlphaFoldDB" id="A0A4R2D552"/>
<evidence type="ECO:0000256" key="1">
    <source>
        <dbReference type="ARBA" id="ARBA00005495"/>
    </source>
</evidence>
<keyword evidence="3" id="KW-0862">Zinc</keyword>
<dbReference type="GO" id="GO:0046872">
    <property type="term" value="F:metal ion binding"/>
    <property type="evidence" value="ECO:0007669"/>
    <property type="project" value="UniProtKB-KW"/>
</dbReference>
<evidence type="ECO:0000256" key="2">
    <source>
        <dbReference type="ARBA" id="ARBA00022723"/>
    </source>
</evidence>
<keyword evidence="2" id="KW-0479">Metal-binding</keyword>
<dbReference type="PANTHER" id="PTHR33337">
    <property type="entry name" value="GFA DOMAIN-CONTAINING PROTEIN"/>
    <property type="match status" value="1"/>
</dbReference>
<accession>A0A4R2D552</accession>
<evidence type="ECO:0000256" key="3">
    <source>
        <dbReference type="ARBA" id="ARBA00022833"/>
    </source>
</evidence>
<feature type="domain" description="CENP-V/GFA" evidence="5">
    <location>
        <begin position="3"/>
        <end position="111"/>
    </location>
</feature>
<comment type="caution">
    <text evidence="6">The sequence shown here is derived from an EMBL/GenBank/DDBJ whole genome shotgun (WGS) entry which is preliminary data.</text>
</comment>
<organism evidence="6 7">
    <name type="scientific">Shinella granuli</name>
    <dbReference type="NCBI Taxonomy" id="323621"/>
    <lineage>
        <taxon>Bacteria</taxon>
        <taxon>Pseudomonadati</taxon>
        <taxon>Pseudomonadota</taxon>
        <taxon>Alphaproteobacteria</taxon>
        <taxon>Hyphomicrobiales</taxon>
        <taxon>Rhizobiaceae</taxon>
        <taxon>Shinella</taxon>
    </lineage>
</organism>
<reference evidence="6 7" key="1">
    <citation type="submission" date="2019-03" db="EMBL/GenBank/DDBJ databases">
        <title>Genomic Encyclopedia of Type Strains, Phase IV (KMG-IV): sequencing the most valuable type-strain genomes for metagenomic binning, comparative biology and taxonomic classification.</title>
        <authorList>
            <person name="Goeker M."/>
        </authorList>
    </citation>
    <scope>NUCLEOTIDE SEQUENCE [LARGE SCALE GENOMIC DNA]</scope>
    <source>
        <strain evidence="6 7">DSM 18401</strain>
    </source>
</reference>
<proteinExistence type="inferred from homology"/>
<dbReference type="Pfam" id="PF04828">
    <property type="entry name" value="GFA"/>
    <property type="match status" value="1"/>
</dbReference>
<name>A0A4R2D552_SHIGR</name>
<evidence type="ECO:0000313" key="7">
    <source>
        <dbReference type="Proteomes" id="UP000295351"/>
    </source>
</evidence>
<dbReference type="Proteomes" id="UP000295351">
    <property type="component" value="Unassembled WGS sequence"/>
</dbReference>
<dbReference type="Gene3D" id="3.90.1590.10">
    <property type="entry name" value="glutathione-dependent formaldehyde- activating enzyme (gfa)"/>
    <property type="match status" value="1"/>
</dbReference>
<dbReference type="PROSITE" id="PS51891">
    <property type="entry name" value="CENP_V_GFA"/>
    <property type="match status" value="1"/>
</dbReference>
<sequence length="134" mass="14741">MRIDGQCHCGFVTYEAEIDPEAVSICHCTDCQRLTGSPYRVTASAPRETVRLTGNPPKLYTKTAGNGRKRLQYFCPECGAPLFTTGTGEDAATWGIRWGSINQRAALKPTRQIWCRSALDWFGETAALPGVARD</sequence>
<dbReference type="InterPro" id="IPR006913">
    <property type="entry name" value="CENP-V/GFA"/>
</dbReference>
<dbReference type="GO" id="GO:0016846">
    <property type="term" value="F:carbon-sulfur lyase activity"/>
    <property type="evidence" value="ECO:0007669"/>
    <property type="project" value="InterPro"/>
</dbReference>
<evidence type="ECO:0000256" key="4">
    <source>
        <dbReference type="ARBA" id="ARBA00023239"/>
    </source>
</evidence>
<evidence type="ECO:0000259" key="5">
    <source>
        <dbReference type="PROSITE" id="PS51891"/>
    </source>
</evidence>
<dbReference type="PANTHER" id="PTHR33337:SF40">
    <property type="entry name" value="CENP-V_GFA DOMAIN-CONTAINING PROTEIN-RELATED"/>
    <property type="match status" value="1"/>
</dbReference>
<protein>
    <recommendedName>
        <fullName evidence="5">CENP-V/GFA domain-containing protein</fullName>
    </recommendedName>
</protein>
<dbReference type="RefSeq" id="WP_133033865.1">
    <property type="nucleotide sequence ID" value="NZ_BAABEI010000012.1"/>
</dbReference>
<gene>
    <name evidence="6" type="ORF">EV665_104153</name>
</gene>
<keyword evidence="7" id="KW-1185">Reference proteome</keyword>
<keyword evidence="4" id="KW-0456">Lyase</keyword>
<dbReference type="SUPFAM" id="SSF51316">
    <property type="entry name" value="Mss4-like"/>
    <property type="match status" value="1"/>
</dbReference>
<evidence type="ECO:0000313" key="6">
    <source>
        <dbReference type="EMBL" id="TCN46479.1"/>
    </source>
</evidence>